<dbReference type="GO" id="GO:0004520">
    <property type="term" value="F:DNA endonuclease activity"/>
    <property type="evidence" value="ECO:0007669"/>
    <property type="project" value="InterPro"/>
</dbReference>
<evidence type="ECO:0000256" key="4">
    <source>
        <dbReference type="ARBA" id="ARBA00022801"/>
    </source>
</evidence>
<evidence type="ECO:0000256" key="7">
    <source>
        <dbReference type="ARBA" id="ARBA00023125"/>
    </source>
</evidence>
<sequence>MRKLLNTLYVSTQGAWLSKEGEALKIRHEHKTLGMLPLNALSGIVCFGQVSVSPYLMAHCAERDISISYLSEQGKFLARVQGAVSGNVLLRRDQYRMADTPAICSQVSANILAGKINNSRMVLLRAARKAKEASHLQRACDFLQTQLEALSPKIPTERLRGIEGDCAASYFGNFDALISSKHKAFHFAGRNRRPPKDPINALLSFVYVLLMHDVRSACETWGLDPQVGFLHCDRPGRQSLALDLMEEFRSPLADRVCLSLVNLGQVSPKGFTQSETGGVRMDDDTRKTVLTAWQNKKAEEIQHPFLKEKMPWGLVIHSQAGLFARFIRGDIDGYPPLIWR</sequence>
<organism evidence="11 12">
    <name type="scientific">Desulfobaculum bizertense DSM 18034</name>
    <dbReference type="NCBI Taxonomy" id="1121442"/>
    <lineage>
        <taxon>Bacteria</taxon>
        <taxon>Pseudomonadati</taxon>
        <taxon>Thermodesulfobacteriota</taxon>
        <taxon>Desulfovibrionia</taxon>
        <taxon>Desulfovibrionales</taxon>
        <taxon>Desulfovibrionaceae</taxon>
        <taxon>Desulfobaculum</taxon>
    </lineage>
</organism>
<dbReference type="GO" id="GO:0046872">
    <property type="term" value="F:metal ion binding"/>
    <property type="evidence" value="ECO:0007669"/>
    <property type="project" value="UniProtKB-UniRule"/>
</dbReference>
<dbReference type="InterPro" id="IPR002729">
    <property type="entry name" value="CRISPR-assoc_Cas1"/>
</dbReference>
<keyword evidence="8 10" id="KW-0464">Manganese</keyword>
<dbReference type="GO" id="GO:0016787">
    <property type="term" value="F:hydrolase activity"/>
    <property type="evidence" value="ECO:0007669"/>
    <property type="project" value="UniProtKB-KW"/>
</dbReference>
<dbReference type="GO" id="GO:0003677">
    <property type="term" value="F:DNA binding"/>
    <property type="evidence" value="ECO:0007669"/>
    <property type="project" value="UniProtKB-KW"/>
</dbReference>
<evidence type="ECO:0000256" key="10">
    <source>
        <dbReference type="HAMAP-Rule" id="MF_01470"/>
    </source>
</evidence>
<evidence type="ECO:0000313" key="12">
    <source>
        <dbReference type="Proteomes" id="UP000189733"/>
    </source>
</evidence>
<keyword evidence="3 10" id="KW-0255">Endonuclease</keyword>
<evidence type="ECO:0000256" key="9">
    <source>
        <dbReference type="ARBA" id="ARBA00038592"/>
    </source>
</evidence>
<evidence type="ECO:0000256" key="5">
    <source>
        <dbReference type="ARBA" id="ARBA00022842"/>
    </source>
</evidence>
<dbReference type="STRING" id="1121442.SAMN02745702_00901"/>
<dbReference type="AlphaFoldDB" id="A0A1T4VTM6"/>
<keyword evidence="2 10" id="KW-0479">Metal-binding</keyword>
<dbReference type="InterPro" id="IPR042206">
    <property type="entry name" value="CRISPR-assoc_Cas1_C"/>
</dbReference>
<dbReference type="HAMAP" id="MF_01470">
    <property type="entry name" value="Cas1"/>
    <property type="match status" value="1"/>
</dbReference>
<dbReference type="InterPro" id="IPR050646">
    <property type="entry name" value="Cas1"/>
</dbReference>
<evidence type="ECO:0000256" key="8">
    <source>
        <dbReference type="ARBA" id="ARBA00023211"/>
    </source>
</evidence>
<feature type="binding site" evidence="10">
    <location>
        <position position="163"/>
    </location>
    <ligand>
        <name>Mn(2+)</name>
        <dbReference type="ChEBI" id="CHEBI:29035"/>
    </ligand>
</feature>
<dbReference type="Gene3D" id="3.100.10.20">
    <property type="entry name" value="CRISPR-associated endonuclease Cas1, N-terminal domain"/>
    <property type="match status" value="1"/>
</dbReference>
<keyword evidence="4 10" id="KW-0378">Hydrolase</keyword>
<comment type="function">
    <text evidence="10">CRISPR (clustered regularly interspaced short palindromic repeat), is an adaptive immune system that provides protection against mobile genetic elements (viruses, transposable elements and conjugative plasmids). CRISPR clusters contain spacers, sequences complementary to antecedent mobile elements, and target invading nucleic acids. CRISPR clusters are transcribed and processed into CRISPR RNA (crRNA). Acts as a dsDNA endonuclease. Involved in the integration of spacer DNA into the CRISPR cassette.</text>
</comment>
<dbReference type="OrthoDB" id="9803119at2"/>
<protein>
    <recommendedName>
        <fullName evidence="10">CRISPR-associated endonuclease Cas1</fullName>
        <ecNumber evidence="10">3.1.-.-</ecNumber>
    </recommendedName>
</protein>
<dbReference type="Gene3D" id="1.20.120.920">
    <property type="entry name" value="CRISPR-associated endonuclease Cas1, C-terminal domain"/>
    <property type="match status" value="1"/>
</dbReference>
<keyword evidence="7 10" id="KW-0238">DNA-binding</keyword>
<comment type="similarity">
    <text evidence="10">Belongs to the CRISPR-associated endonuclease Cas1 family.</text>
</comment>
<comment type="cofactor">
    <cofactor evidence="10">
        <name>Mg(2+)</name>
        <dbReference type="ChEBI" id="CHEBI:18420"/>
    </cofactor>
    <cofactor evidence="10">
        <name>Mn(2+)</name>
        <dbReference type="ChEBI" id="CHEBI:29035"/>
    </cofactor>
</comment>
<dbReference type="PANTHER" id="PTHR34353">
    <property type="entry name" value="CRISPR-ASSOCIATED ENDONUCLEASE CAS1 1"/>
    <property type="match status" value="1"/>
</dbReference>
<accession>A0A1T4VTM6</accession>
<gene>
    <name evidence="10" type="primary">cas1</name>
    <name evidence="11" type="ORF">SAMN02745702_00901</name>
</gene>
<keyword evidence="1 10" id="KW-0540">Nuclease</keyword>
<feature type="binding site" evidence="10">
    <location>
        <position position="231"/>
    </location>
    <ligand>
        <name>Mn(2+)</name>
        <dbReference type="ChEBI" id="CHEBI:29035"/>
    </ligand>
</feature>
<dbReference type="CDD" id="cd09721">
    <property type="entry name" value="Cas1_I-C"/>
    <property type="match status" value="1"/>
</dbReference>
<proteinExistence type="inferred from homology"/>
<dbReference type="RefSeq" id="WP_078684204.1">
    <property type="nucleotide sequence ID" value="NZ_FUYA01000002.1"/>
</dbReference>
<keyword evidence="6 10" id="KW-0051">Antiviral defense</keyword>
<dbReference type="EC" id="3.1.-.-" evidence="10"/>
<dbReference type="InterPro" id="IPR042211">
    <property type="entry name" value="CRISPR-assoc_Cas1_N"/>
</dbReference>
<dbReference type="InterPro" id="IPR019856">
    <property type="entry name" value="CRISPR-assoc_Cas1_DVULG"/>
</dbReference>
<comment type="subunit">
    <text evidence="9 10">Homodimer, forms a heterotetramer with a Cas2 homodimer.</text>
</comment>
<dbReference type="Proteomes" id="UP000189733">
    <property type="component" value="Unassembled WGS sequence"/>
</dbReference>
<reference evidence="11 12" key="1">
    <citation type="submission" date="2017-02" db="EMBL/GenBank/DDBJ databases">
        <authorList>
            <person name="Peterson S.W."/>
        </authorList>
    </citation>
    <scope>NUCLEOTIDE SEQUENCE [LARGE SCALE GENOMIC DNA]</scope>
    <source>
        <strain evidence="11 12">DSM 18034</strain>
    </source>
</reference>
<dbReference type="Pfam" id="PF01867">
    <property type="entry name" value="Cas_Cas1"/>
    <property type="match status" value="1"/>
</dbReference>
<evidence type="ECO:0000256" key="6">
    <source>
        <dbReference type="ARBA" id="ARBA00023118"/>
    </source>
</evidence>
<dbReference type="GO" id="GO:0051607">
    <property type="term" value="P:defense response to virus"/>
    <property type="evidence" value="ECO:0007669"/>
    <property type="project" value="UniProtKB-UniRule"/>
</dbReference>
<keyword evidence="5 10" id="KW-0460">Magnesium</keyword>
<dbReference type="NCBIfam" id="TIGR03640">
    <property type="entry name" value="cas1_DVULG"/>
    <property type="match status" value="1"/>
</dbReference>
<dbReference type="GO" id="GO:0043571">
    <property type="term" value="P:maintenance of CRISPR repeat elements"/>
    <property type="evidence" value="ECO:0007669"/>
    <property type="project" value="UniProtKB-UniRule"/>
</dbReference>
<keyword evidence="12" id="KW-1185">Reference proteome</keyword>
<name>A0A1T4VTM6_9BACT</name>
<dbReference type="EMBL" id="FUYA01000002">
    <property type="protein sequence ID" value="SKA67851.1"/>
    <property type="molecule type" value="Genomic_DNA"/>
</dbReference>
<dbReference type="NCBIfam" id="TIGR00287">
    <property type="entry name" value="cas1"/>
    <property type="match status" value="1"/>
</dbReference>
<evidence type="ECO:0000256" key="2">
    <source>
        <dbReference type="ARBA" id="ARBA00022723"/>
    </source>
</evidence>
<evidence type="ECO:0000256" key="3">
    <source>
        <dbReference type="ARBA" id="ARBA00022759"/>
    </source>
</evidence>
<dbReference type="PANTHER" id="PTHR34353:SF2">
    <property type="entry name" value="CRISPR-ASSOCIATED ENDONUCLEASE CAS1 1"/>
    <property type="match status" value="1"/>
</dbReference>
<evidence type="ECO:0000313" key="11">
    <source>
        <dbReference type="EMBL" id="SKA67851.1"/>
    </source>
</evidence>
<feature type="binding site" evidence="10">
    <location>
        <position position="246"/>
    </location>
    <ligand>
        <name>Mn(2+)</name>
        <dbReference type="ChEBI" id="CHEBI:29035"/>
    </ligand>
</feature>
<evidence type="ECO:0000256" key="1">
    <source>
        <dbReference type="ARBA" id="ARBA00022722"/>
    </source>
</evidence>